<keyword evidence="3" id="KW-1185">Reference proteome</keyword>
<dbReference type="EMBL" id="MU001692">
    <property type="protein sequence ID" value="KAF2454350.1"/>
    <property type="molecule type" value="Genomic_DNA"/>
</dbReference>
<protein>
    <submittedName>
        <fullName evidence="2">Uncharacterized protein</fullName>
    </submittedName>
</protein>
<evidence type="ECO:0000313" key="2">
    <source>
        <dbReference type="EMBL" id="KAF2454350.1"/>
    </source>
</evidence>
<gene>
    <name evidence="2" type="ORF">BDY21DRAFT_423892</name>
</gene>
<name>A0A6A6NRD8_9PEZI</name>
<feature type="region of interest" description="Disordered" evidence="1">
    <location>
        <begin position="63"/>
        <end position="186"/>
    </location>
</feature>
<dbReference type="AlphaFoldDB" id="A0A6A6NRD8"/>
<proteinExistence type="predicted"/>
<evidence type="ECO:0000313" key="3">
    <source>
        <dbReference type="Proteomes" id="UP000799766"/>
    </source>
</evidence>
<organism evidence="2 3">
    <name type="scientific">Lineolata rhizophorae</name>
    <dbReference type="NCBI Taxonomy" id="578093"/>
    <lineage>
        <taxon>Eukaryota</taxon>
        <taxon>Fungi</taxon>
        <taxon>Dikarya</taxon>
        <taxon>Ascomycota</taxon>
        <taxon>Pezizomycotina</taxon>
        <taxon>Dothideomycetes</taxon>
        <taxon>Dothideomycetes incertae sedis</taxon>
        <taxon>Lineolatales</taxon>
        <taxon>Lineolataceae</taxon>
        <taxon>Lineolata</taxon>
    </lineage>
</organism>
<dbReference type="OrthoDB" id="5403747at2759"/>
<sequence>MPPKDSSMSERDMQVLALSWQCFTTQPNVDYEKLAALAGYKNKETASVILGGIRRKLLKLAPAPANGAAPGTPSKTAAAGTPGTARKRKAAGNKADDDYSPSKKAKAANGKGRGKKAGPTHTPTPETEVDDDEEHGAKETFHHELGIKMEEHVDDDAPGDEDPMFPLHPPQFNPDASFGPGGDNLI</sequence>
<feature type="compositionally biased region" description="Low complexity" evidence="1">
    <location>
        <begin position="63"/>
        <end position="73"/>
    </location>
</feature>
<evidence type="ECO:0000256" key="1">
    <source>
        <dbReference type="SAM" id="MobiDB-lite"/>
    </source>
</evidence>
<feature type="compositionally biased region" description="Basic and acidic residues" evidence="1">
    <location>
        <begin position="135"/>
        <end position="151"/>
    </location>
</feature>
<dbReference type="Proteomes" id="UP000799766">
    <property type="component" value="Unassembled WGS sequence"/>
</dbReference>
<accession>A0A6A6NRD8</accession>
<feature type="compositionally biased region" description="Acidic residues" evidence="1">
    <location>
        <begin position="152"/>
        <end position="163"/>
    </location>
</feature>
<reference evidence="2" key="1">
    <citation type="journal article" date="2020" name="Stud. Mycol.">
        <title>101 Dothideomycetes genomes: a test case for predicting lifestyles and emergence of pathogens.</title>
        <authorList>
            <person name="Haridas S."/>
            <person name="Albert R."/>
            <person name="Binder M."/>
            <person name="Bloem J."/>
            <person name="Labutti K."/>
            <person name="Salamov A."/>
            <person name="Andreopoulos B."/>
            <person name="Baker S."/>
            <person name="Barry K."/>
            <person name="Bills G."/>
            <person name="Bluhm B."/>
            <person name="Cannon C."/>
            <person name="Castanera R."/>
            <person name="Culley D."/>
            <person name="Daum C."/>
            <person name="Ezra D."/>
            <person name="Gonzalez J."/>
            <person name="Henrissat B."/>
            <person name="Kuo A."/>
            <person name="Liang C."/>
            <person name="Lipzen A."/>
            <person name="Lutzoni F."/>
            <person name="Magnuson J."/>
            <person name="Mondo S."/>
            <person name="Nolan M."/>
            <person name="Ohm R."/>
            <person name="Pangilinan J."/>
            <person name="Park H.-J."/>
            <person name="Ramirez L."/>
            <person name="Alfaro M."/>
            <person name="Sun H."/>
            <person name="Tritt A."/>
            <person name="Yoshinaga Y."/>
            <person name="Zwiers L.-H."/>
            <person name="Turgeon B."/>
            <person name="Goodwin S."/>
            <person name="Spatafora J."/>
            <person name="Crous P."/>
            <person name="Grigoriev I."/>
        </authorList>
    </citation>
    <scope>NUCLEOTIDE SEQUENCE</scope>
    <source>
        <strain evidence="2">ATCC 16933</strain>
    </source>
</reference>